<evidence type="ECO:0000256" key="1">
    <source>
        <dbReference type="ARBA" id="ARBA00006484"/>
    </source>
</evidence>
<dbReference type="SUPFAM" id="SSF51735">
    <property type="entry name" value="NAD(P)-binding Rossmann-fold domains"/>
    <property type="match status" value="1"/>
</dbReference>
<sequence length="230" mass="24674">MTLPHLLKNRGCALVTNAAQPIGSAIALRLASEGFKVAVHDHPHNGEQLIAMHRHIQRLGQHSFVMTGDITVEEQVQSLVQDTTRCLGGLDVMIANTGISTATPLTTTTAESWDRTFAVNTRGAFLCYKYAALQMISQKRGGRIIGACSAWGKQVNVIVPGSPSLSAYSASHFAVRGLTQSAALELSQYGITVNTYAPSSLVPRLSFLSLHDIGSCRRNSPSRASNARNC</sequence>
<keyword evidence="5" id="KW-1185">Reference proteome</keyword>
<dbReference type="PRINTS" id="PR00081">
    <property type="entry name" value="GDHRDH"/>
</dbReference>
<dbReference type="EMBL" id="ML769588">
    <property type="protein sequence ID" value="KAE9392769.1"/>
    <property type="molecule type" value="Genomic_DNA"/>
</dbReference>
<dbReference type="AlphaFoldDB" id="A0A6A4H3J3"/>
<evidence type="ECO:0000256" key="3">
    <source>
        <dbReference type="RuleBase" id="RU000363"/>
    </source>
</evidence>
<dbReference type="PANTHER" id="PTHR43669:SF3">
    <property type="entry name" value="ALCOHOL DEHYDROGENASE, PUTATIVE (AFU_ORTHOLOGUE AFUA_3G03445)-RELATED"/>
    <property type="match status" value="1"/>
</dbReference>
<dbReference type="Pfam" id="PF00106">
    <property type="entry name" value="adh_short"/>
    <property type="match status" value="1"/>
</dbReference>
<evidence type="ECO:0000313" key="5">
    <source>
        <dbReference type="Proteomes" id="UP000799118"/>
    </source>
</evidence>
<comment type="similarity">
    <text evidence="1 3">Belongs to the short-chain dehydrogenases/reductases (SDR) family.</text>
</comment>
<organism evidence="4 5">
    <name type="scientific">Gymnopus androsaceus JB14</name>
    <dbReference type="NCBI Taxonomy" id="1447944"/>
    <lineage>
        <taxon>Eukaryota</taxon>
        <taxon>Fungi</taxon>
        <taxon>Dikarya</taxon>
        <taxon>Basidiomycota</taxon>
        <taxon>Agaricomycotina</taxon>
        <taxon>Agaricomycetes</taxon>
        <taxon>Agaricomycetidae</taxon>
        <taxon>Agaricales</taxon>
        <taxon>Marasmiineae</taxon>
        <taxon>Omphalotaceae</taxon>
        <taxon>Gymnopus</taxon>
    </lineage>
</organism>
<dbReference type="PANTHER" id="PTHR43669">
    <property type="entry name" value="5-KETO-D-GLUCONATE 5-REDUCTASE"/>
    <property type="match status" value="1"/>
</dbReference>
<protein>
    <submittedName>
        <fullName evidence="4">NAD(P)-binding protein</fullName>
    </submittedName>
</protein>
<dbReference type="Gene3D" id="3.40.50.720">
    <property type="entry name" value="NAD(P)-binding Rossmann-like Domain"/>
    <property type="match status" value="1"/>
</dbReference>
<dbReference type="InterPro" id="IPR002347">
    <property type="entry name" value="SDR_fam"/>
</dbReference>
<dbReference type="OrthoDB" id="498125at2759"/>
<gene>
    <name evidence="4" type="ORF">BT96DRAFT_830205</name>
</gene>
<evidence type="ECO:0000313" key="4">
    <source>
        <dbReference type="EMBL" id="KAE9392769.1"/>
    </source>
</evidence>
<keyword evidence="2" id="KW-0560">Oxidoreductase</keyword>
<dbReference type="InterPro" id="IPR036291">
    <property type="entry name" value="NAD(P)-bd_dom_sf"/>
</dbReference>
<dbReference type="GO" id="GO:0016491">
    <property type="term" value="F:oxidoreductase activity"/>
    <property type="evidence" value="ECO:0007669"/>
    <property type="project" value="UniProtKB-KW"/>
</dbReference>
<accession>A0A6A4H3J3</accession>
<reference evidence="4" key="1">
    <citation type="journal article" date="2019" name="Environ. Microbiol.">
        <title>Fungal ecological strategies reflected in gene transcription - a case study of two litter decomposers.</title>
        <authorList>
            <person name="Barbi F."/>
            <person name="Kohler A."/>
            <person name="Barry K."/>
            <person name="Baskaran P."/>
            <person name="Daum C."/>
            <person name="Fauchery L."/>
            <person name="Ihrmark K."/>
            <person name="Kuo A."/>
            <person name="LaButti K."/>
            <person name="Lipzen A."/>
            <person name="Morin E."/>
            <person name="Grigoriev I.V."/>
            <person name="Henrissat B."/>
            <person name="Lindahl B."/>
            <person name="Martin F."/>
        </authorList>
    </citation>
    <scope>NUCLEOTIDE SEQUENCE</scope>
    <source>
        <strain evidence="4">JB14</strain>
    </source>
</reference>
<dbReference type="PRINTS" id="PR00080">
    <property type="entry name" value="SDRFAMILY"/>
</dbReference>
<dbReference type="Proteomes" id="UP000799118">
    <property type="component" value="Unassembled WGS sequence"/>
</dbReference>
<evidence type="ECO:0000256" key="2">
    <source>
        <dbReference type="ARBA" id="ARBA00023002"/>
    </source>
</evidence>
<proteinExistence type="inferred from homology"/>
<name>A0A6A4H3J3_9AGAR</name>